<evidence type="ECO:0000313" key="2">
    <source>
        <dbReference type="EMBL" id="TGO04745.1"/>
    </source>
</evidence>
<comment type="caution">
    <text evidence="2">The sequence shown here is derived from an EMBL/GenBank/DDBJ whole genome shotgun (WGS) entry which is preliminary data.</text>
</comment>
<sequence length="74" mass="8210">MIDLTCRFPGAATRGAVVLSSPWSAVPPQGPREDHQARERAAGDHASRRVRRRDDGRRRGWIGGHRSDLRIAPS</sequence>
<dbReference type="AlphaFoldDB" id="A0A4Z1DYG3"/>
<feature type="region of interest" description="Disordered" evidence="1">
    <location>
        <begin position="21"/>
        <end position="74"/>
    </location>
</feature>
<organism evidence="2 3">
    <name type="scientific">Serinibacter arcticus</name>
    <dbReference type="NCBI Taxonomy" id="1655435"/>
    <lineage>
        <taxon>Bacteria</taxon>
        <taxon>Bacillati</taxon>
        <taxon>Actinomycetota</taxon>
        <taxon>Actinomycetes</taxon>
        <taxon>Micrococcales</taxon>
        <taxon>Beutenbergiaceae</taxon>
        <taxon>Serinibacter</taxon>
    </lineage>
</organism>
<reference evidence="2 3" key="1">
    <citation type="submission" date="2018-11" db="EMBL/GenBank/DDBJ databases">
        <title>Complete genome sequencing of the Actinobacteria Serinibacter sp. K3-2.</title>
        <authorList>
            <person name="Rakitin A.L."/>
            <person name="Beletsky A.V."/>
            <person name="Mardanov A.V."/>
            <person name="Ravin N.V."/>
            <person name="Gromova A.S."/>
            <person name="Filippova S.N."/>
            <person name="Gal'Chenko V.F."/>
        </authorList>
    </citation>
    <scope>NUCLEOTIDE SEQUENCE [LARGE SCALE GENOMIC DNA]</scope>
    <source>
        <strain evidence="2 3">K3-2</strain>
    </source>
</reference>
<evidence type="ECO:0000313" key="3">
    <source>
        <dbReference type="Proteomes" id="UP000297318"/>
    </source>
</evidence>
<accession>A0A4Z1DYG3</accession>
<protein>
    <submittedName>
        <fullName evidence="2">Uncharacterized protein</fullName>
    </submittedName>
</protein>
<proteinExistence type="predicted"/>
<dbReference type="Proteomes" id="UP000297318">
    <property type="component" value="Unassembled WGS sequence"/>
</dbReference>
<evidence type="ECO:0000256" key="1">
    <source>
        <dbReference type="SAM" id="MobiDB-lite"/>
    </source>
</evidence>
<gene>
    <name evidence="2" type="ORF">SERN_2338</name>
</gene>
<feature type="compositionally biased region" description="Basic and acidic residues" evidence="1">
    <location>
        <begin position="65"/>
        <end position="74"/>
    </location>
</feature>
<name>A0A4Z1DYG3_9MICO</name>
<dbReference type="EMBL" id="RHPJ01000003">
    <property type="protein sequence ID" value="TGO04745.1"/>
    <property type="molecule type" value="Genomic_DNA"/>
</dbReference>
<keyword evidence="3" id="KW-1185">Reference proteome</keyword>
<feature type="compositionally biased region" description="Basic and acidic residues" evidence="1">
    <location>
        <begin position="31"/>
        <end position="58"/>
    </location>
</feature>